<sequence>MSLPIRNVAIIAHVDHGKTTLVDALLKQSGIFREGEDIPDCVMDSNTLERERGITILSKNTAVRYNDTLINIVDTPGHADFGGEVERVLGMVDGCILIVDANEGPMPQTRFVLKKALEKGLRPIVVVNKIDRPQADPNIAVDKVFDLFVELGADDDQCDFTTLFASGLSGYAKETLEEEGVDMKPLFEAILHHVPPPAGDVNKPLQLQVTTLDYSDYLGRIIIGRIHNGTIKAGQQAALMKEDGSIVRGKISKLLGFEGLQRVEMQEASAGYIVAVAGFADANIGETLTCPNEPQALPLIKVDEPTLQMTFSVNDSPFAGQEGKFVTSRQIRDRLHRELETNVALRVEDTDSPDKFAVSGRGELHLGILIETMRREGYEFQVSQPQVIYREVNGQPCEPYEYLVLDVPEEAVGASIERLGQRKGEMQDMQTGTNGRTQLEFVVPARGLIGFRGEFIRLSRGEGIMNHSFLEYRPFSGELATRYNGVITSFEEGVATFYALQNAEDRGVFFITPGTKVYKGMIIGESNRPQDVELNICKTKQLTNHRSATGDELVQLQAPEEMSLERALEYIGPDELVEVTPQSIRLRKMKAQKLVKR</sequence>
<dbReference type="FunFam" id="3.40.50.300:FF:000055">
    <property type="entry name" value="GTP-binding protein TypA"/>
    <property type="match status" value="1"/>
</dbReference>
<dbReference type="InterPro" id="IPR042116">
    <property type="entry name" value="TypA/BipA_C"/>
</dbReference>
<dbReference type="InterPro" id="IPR004161">
    <property type="entry name" value="EFTu-like_2"/>
</dbReference>
<dbReference type="InterPro" id="IPR000640">
    <property type="entry name" value="EFG_V-like"/>
</dbReference>
<keyword evidence="4" id="KW-0690">Ribosome biogenesis</keyword>
<dbReference type="PROSITE" id="PS51722">
    <property type="entry name" value="G_TR_2"/>
    <property type="match status" value="1"/>
</dbReference>
<evidence type="ECO:0000256" key="2">
    <source>
        <dbReference type="ARBA" id="ARBA00023134"/>
    </source>
</evidence>
<dbReference type="GO" id="GO:0009409">
    <property type="term" value="P:response to cold"/>
    <property type="evidence" value="ECO:0007669"/>
    <property type="project" value="UniProtKB-ARBA"/>
</dbReference>
<dbReference type="SUPFAM" id="SSF54980">
    <property type="entry name" value="EF-G C-terminal domain-like"/>
    <property type="match status" value="2"/>
</dbReference>
<dbReference type="PANTHER" id="PTHR42908">
    <property type="entry name" value="TRANSLATION ELONGATION FACTOR-RELATED"/>
    <property type="match status" value="1"/>
</dbReference>
<keyword evidence="7" id="KW-1185">Reference proteome</keyword>
<feature type="domain" description="Tr-type G" evidence="5">
    <location>
        <begin position="3"/>
        <end position="198"/>
    </location>
</feature>
<dbReference type="HOGENOM" id="CLU_017016_4_0_3"/>
<organism evidence="6 7">
    <name type="scientific">Rippkaea orientalis (strain PCC 8801 / RF-1)</name>
    <name type="common">Cyanothece sp. (strain PCC 8801)</name>
    <dbReference type="NCBI Taxonomy" id="41431"/>
    <lineage>
        <taxon>Bacteria</taxon>
        <taxon>Bacillati</taxon>
        <taxon>Cyanobacteriota</taxon>
        <taxon>Cyanophyceae</taxon>
        <taxon>Oscillatoriophycideae</taxon>
        <taxon>Chroococcales</taxon>
        <taxon>Aphanothecaceae</taxon>
        <taxon>Rippkaea</taxon>
        <taxon>Rippkaea orientalis</taxon>
    </lineage>
</organism>
<dbReference type="CDD" id="cd03710">
    <property type="entry name" value="BipA_TypA_C"/>
    <property type="match status" value="1"/>
</dbReference>
<dbReference type="InterPro" id="IPR031157">
    <property type="entry name" value="G_TR_CS"/>
</dbReference>
<dbReference type="GO" id="GO:0043022">
    <property type="term" value="F:ribosome binding"/>
    <property type="evidence" value="ECO:0007669"/>
    <property type="project" value="UniProtKB-UniRule"/>
</dbReference>
<dbReference type="CDD" id="cd03691">
    <property type="entry name" value="BipA_TypA_II"/>
    <property type="match status" value="1"/>
</dbReference>
<feature type="binding site" evidence="4">
    <location>
        <begin position="128"/>
        <end position="131"/>
    </location>
    <ligand>
        <name>GTP</name>
        <dbReference type="ChEBI" id="CHEBI:37565"/>
    </ligand>
</feature>
<comment type="function">
    <text evidence="4">A 50S ribosomal subunit assembly protein with GTPase activity, required for 50S subunit assembly at low temperatures, may also play a role in translation. Binds GTP and analogs. Binds the 70S ribosome between the 30S and 50S subunits, in a similar position as ribosome-bound EF-G; it contacts a number of ribosomal proteins, both rRNAs and the A-site tRNA.</text>
</comment>
<dbReference type="Gene3D" id="3.30.70.240">
    <property type="match status" value="1"/>
</dbReference>
<dbReference type="Pfam" id="PF00009">
    <property type="entry name" value="GTP_EFTU"/>
    <property type="match status" value="1"/>
</dbReference>
<name>B7K677_RIPO1</name>
<dbReference type="SUPFAM" id="SSF52540">
    <property type="entry name" value="P-loop containing nucleoside triphosphate hydrolases"/>
    <property type="match status" value="1"/>
</dbReference>
<evidence type="ECO:0000313" key="6">
    <source>
        <dbReference type="EMBL" id="ACK68130.1"/>
    </source>
</evidence>
<dbReference type="AlphaFoldDB" id="B7K677"/>
<keyword evidence="2 4" id="KW-0342">GTP-binding</keyword>
<keyword evidence="4" id="KW-0699">rRNA-binding</keyword>
<dbReference type="Gene3D" id="3.30.70.870">
    <property type="entry name" value="Elongation Factor G (Translational Gtpase), domain 3"/>
    <property type="match status" value="1"/>
</dbReference>
<dbReference type="RefSeq" id="WP_015785178.1">
    <property type="nucleotide sequence ID" value="NC_011726.1"/>
</dbReference>
<dbReference type="NCBIfam" id="TIGR00231">
    <property type="entry name" value="small_GTP"/>
    <property type="match status" value="1"/>
</dbReference>
<dbReference type="GO" id="GO:0005525">
    <property type="term" value="F:GTP binding"/>
    <property type="evidence" value="ECO:0007669"/>
    <property type="project" value="UniProtKB-UniRule"/>
</dbReference>
<dbReference type="HAMAP" id="MF_00849">
    <property type="entry name" value="BipA"/>
    <property type="match status" value="1"/>
</dbReference>
<comment type="subunit">
    <text evidence="4">Monomer.</text>
</comment>
<dbReference type="OrthoDB" id="580826at2"/>
<dbReference type="EC" id="3.6.5.-" evidence="4"/>
<dbReference type="GO" id="GO:0003924">
    <property type="term" value="F:GTPase activity"/>
    <property type="evidence" value="ECO:0007669"/>
    <property type="project" value="UniProtKB-UniRule"/>
</dbReference>
<dbReference type="EMBL" id="CP001287">
    <property type="protein sequence ID" value="ACK68130.1"/>
    <property type="molecule type" value="Genomic_DNA"/>
</dbReference>
<dbReference type="FunFam" id="2.40.30.10:FF:000016">
    <property type="entry name" value="GTP-binding protein TypA"/>
    <property type="match status" value="1"/>
</dbReference>
<gene>
    <name evidence="4" type="primary">bipA</name>
    <name evidence="6" type="ordered locus">PCC8801_4202</name>
</gene>
<dbReference type="InterPro" id="IPR047043">
    <property type="entry name" value="BipA_III"/>
</dbReference>
<dbReference type="Gene3D" id="2.40.50.250">
    <property type="entry name" value="bipa protein"/>
    <property type="match status" value="1"/>
</dbReference>
<dbReference type="InterPro" id="IPR047041">
    <property type="entry name" value="BipA_GTP-bd_dom"/>
</dbReference>
<evidence type="ECO:0000256" key="3">
    <source>
        <dbReference type="ARBA" id="ARBA00048548"/>
    </source>
</evidence>
<evidence type="ECO:0000259" key="5">
    <source>
        <dbReference type="PROSITE" id="PS51722"/>
    </source>
</evidence>
<protein>
    <recommendedName>
        <fullName evidence="4">Large ribosomal subunit assembly factor BipA</fullName>
        <ecNumber evidence="4">3.6.5.-</ecNumber>
    </recommendedName>
    <alternativeName>
        <fullName evidence="4">GTP-binding protein BipA</fullName>
    </alternativeName>
</protein>
<dbReference type="InterPro" id="IPR009000">
    <property type="entry name" value="Transl_B-barrel_sf"/>
</dbReference>
<evidence type="ECO:0000313" key="7">
    <source>
        <dbReference type="Proteomes" id="UP000008204"/>
    </source>
</evidence>
<dbReference type="STRING" id="41431.PCC8801_4202"/>
<comment type="catalytic activity">
    <reaction evidence="3 4">
        <text>GTP + H2O = GDP + phosphate + H(+)</text>
        <dbReference type="Rhea" id="RHEA:19669"/>
        <dbReference type="ChEBI" id="CHEBI:15377"/>
        <dbReference type="ChEBI" id="CHEBI:15378"/>
        <dbReference type="ChEBI" id="CHEBI:37565"/>
        <dbReference type="ChEBI" id="CHEBI:43474"/>
        <dbReference type="ChEBI" id="CHEBI:58189"/>
    </reaction>
</comment>
<comment type="subcellular location">
    <subcellularLocation>
        <location evidence="4">Cytoplasm</location>
    </subcellularLocation>
    <text evidence="4">Binds to ribosomes.</text>
</comment>
<dbReference type="Pfam" id="PF21018">
    <property type="entry name" value="BipA_C"/>
    <property type="match status" value="1"/>
</dbReference>
<dbReference type="Proteomes" id="UP000008204">
    <property type="component" value="Chromosome"/>
</dbReference>
<dbReference type="InterPro" id="IPR047042">
    <property type="entry name" value="BipA_II"/>
</dbReference>
<dbReference type="GO" id="GO:1990904">
    <property type="term" value="C:ribonucleoprotein complex"/>
    <property type="evidence" value="ECO:0007669"/>
    <property type="project" value="TreeGrafter"/>
</dbReference>
<accession>B7K677</accession>
<dbReference type="Pfam" id="PF00679">
    <property type="entry name" value="EFG_C"/>
    <property type="match status" value="1"/>
</dbReference>
<keyword evidence="4" id="KW-0694">RNA-binding</keyword>
<keyword evidence="4" id="KW-0820">tRNA-binding</keyword>
<dbReference type="PROSITE" id="PS00301">
    <property type="entry name" value="G_TR_1"/>
    <property type="match status" value="1"/>
</dbReference>
<dbReference type="FunFam" id="3.30.70.870:FF:000003">
    <property type="entry name" value="GTP-binding protein TypA"/>
    <property type="match status" value="1"/>
</dbReference>
<dbReference type="InterPro" id="IPR000795">
    <property type="entry name" value="T_Tr_GTP-bd_dom"/>
</dbReference>
<dbReference type="InterPro" id="IPR005225">
    <property type="entry name" value="Small_GTP-bd"/>
</dbReference>
<dbReference type="InterPro" id="IPR035651">
    <property type="entry name" value="BipA_V"/>
</dbReference>
<keyword evidence="4" id="KW-0378">Hydrolase</keyword>
<dbReference type="Pfam" id="PF03144">
    <property type="entry name" value="GTP_EFTU_D2"/>
    <property type="match status" value="1"/>
</dbReference>
<dbReference type="GO" id="GO:0019843">
    <property type="term" value="F:rRNA binding"/>
    <property type="evidence" value="ECO:0007669"/>
    <property type="project" value="UniProtKB-KW"/>
</dbReference>
<dbReference type="CDD" id="cd16263">
    <property type="entry name" value="BipA_III"/>
    <property type="match status" value="1"/>
</dbReference>
<dbReference type="InterPro" id="IPR006298">
    <property type="entry name" value="BipA"/>
</dbReference>
<comment type="similarity">
    <text evidence="4">Belongs to the TRAFAC class translation factor GTPase superfamily. Classic translation factor GTPase family. BipA subfamily.</text>
</comment>
<dbReference type="CDD" id="cd01891">
    <property type="entry name" value="TypA_BipA"/>
    <property type="match status" value="1"/>
</dbReference>
<evidence type="ECO:0000256" key="4">
    <source>
        <dbReference type="HAMAP-Rule" id="MF_00849"/>
    </source>
</evidence>
<proteinExistence type="inferred from homology"/>
<dbReference type="GO" id="GO:0010467">
    <property type="term" value="P:gene expression"/>
    <property type="evidence" value="ECO:0007669"/>
    <property type="project" value="UniProtKB-ARBA"/>
</dbReference>
<dbReference type="Gene3D" id="2.40.30.10">
    <property type="entry name" value="Translation factors"/>
    <property type="match status" value="1"/>
</dbReference>
<dbReference type="GO" id="GO:0000049">
    <property type="term" value="F:tRNA binding"/>
    <property type="evidence" value="ECO:0007669"/>
    <property type="project" value="UniProtKB-KW"/>
</dbReference>
<dbReference type="NCBIfam" id="TIGR01394">
    <property type="entry name" value="TypA_BipA"/>
    <property type="match status" value="1"/>
</dbReference>
<dbReference type="KEGG" id="cyp:PCC8801_4202"/>
<dbReference type="GO" id="GO:0000027">
    <property type="term" value="P:ribosomal large subunit assembly"/>
    <property type="evidence" value="ECO:0007669"/>
    <property type="project" value="UniProtKB-UniRule"/>
</dbReference>
<evidence type="ECO:0000256" key="1">
    <source>
        <dbReference type="ARBA" id="ARBA00022741"/>
    </source>
</evidence>
<dbReference type="InterPro" id="IPR048876">
    <property type="entry name" value="BipA_C"/>
</dbReference>
<dbReference type="GO" id="GO:0005829">
    <property type="term" value="C:cytosol"/>
    <property type="evidence" value="ECO:0007669"/>
    <property type="project" value="TreeGrafter"/>
</dbReference>
<dbReference type="FunFam" id="3.30.70.240:FF:000002">
    <property type="entry name" value="GTP-binding protein TypA"/>
    <property type="match status" value="1"/>
</dbReference>
<dbReference type="FunFam" id="2.40.50.250:FF:000001">
    <property type="entry name" value="GTP-binding protein TypA"/>
    <property type="match status" value="1"/>
</dbReference>
<keyword evidence="4" id="KW-0963">Cytoplasm</keyword>
<dbReference type="InterPro" id="IPR035647">
    <property type="entry name" value="EFG_III/V"/>
</dbReference>
<dbReference type="InterPro" id="IPR027417">
    <property type="entry name" value="P-loop_NTPase"/>
</dbReference>
<keyword evidence="1 4" id="KW-0547">Nucleotide-binding</keyword>
<dbReference type="PRINTS" id="PR00315">
    <property type="entry name" value="ELONGATNFCT"/>
</dbReference>
<dbReference type="SUPFAM" id="SSF50447">
    <property type="entry name" value="Translation proteins"/>
    <property type="match status" value="1"/>
</dbReference>
<feature type="binding site" evidence="4">
    <location>
        <begin position="15"/>
        <end position="20"/>
    </location>
    <ligand>
        <name>GTP</name>
        <dbReference type="ChEBI" id="CHEBI:37565"/>
    </ligand>
</feature>
<dbReference type="eggNOG" id="COG1217">
    <property type="taxonomic scope" value="Bacteria"/>
</dbReference>
<reference evidence="7" key="1">
    <citation type="journal article" date="2011" name="MBio">
        <title>Novel metabolic attributes of the genus Cyanothece, comprising a group of unicellular nitrogen-fixing Cyanobacteria.</title>
        <authorList>
            <person name="Bandyopadhyay A."/>
            <person name="Elvitigala T."/>
            <person name="Welsh E."/>
            <person name="Stockel J."/>
            <person name="Liberton M."/>
            <person name="Min H."/>
            <person name="Sherman L.A."/>
            <person name="Pakrasi H.B."/>
        </authorList>
    </citation>
    <scope>NUCLEOTIDE SEQUENCE [LARGE SCALE GENOMIC DNA]</scope>
    <source>
        <strain evidence="7">PCC 8801</strain>
    </source>
</reference>
<dbReference type="PANTHER" id="PTHR42908:SF8">
    <property type="entry name" value="TR-TYPE G DOMAIN-CONTAINING PROTEIN"/>
    <property type="match status" value="1"/>
</dbReference>
<dbReference type="Gene3D" id="3.40.50.300">
    <property type="entry name" value="P-loop containing nucleotide triphosphate hydrolases"/>
    <property type="match status" value="1"/>
</dbReference>